<evidence type="ECO:0000313" key="2">
    <source>
        <dbReference type="Proteomes" id="UP001162992"/>
    </source>
</evidence>
<reference evidence="2" key="1">
    <citation type="journal article" date="2024" name="Proc. Natl. Acad. Sci. U.S.A.">
        <title>Extraordinary preservation of gene collinearity over three hundred million years revealed in homosporous lycophytes.</title>
        <authorList>
            <person name="Li C."/>
            <person name="Wickell D."/>
            <person name="Kuo L.Y."/>
            <person name="Chen X."/>
            <person name="Nie B."/>
            <person name="Liao X."/>
            <person name="Peng D."/>
            <person name="Ji J."/>
            <person name="Jenkins J."/>
            <person name="Williams M."/>
            <person name="Shu S."/>
            <person name="Plott C."/>
            <person name="Barry K."/>
            <person name="Rajasekar S."/>
            <person name="Grimwood J."/>
            <person name="Han X."/>
            <person name="Sun S."/>
            <person name="Hou Z."/>
            <person name="He W."/>
            <person name="Dai G."/>
            <person name="Sun C."/>
            <person name="Schmutz J."/>
            <person name="Leebens-Mack J.H."/>
            <person name="Li F.W."/>
            <person name="Wang L."/>
        </authorList>
    </citation>
    <scope>NUCLEOTIDE SEQUENCE [LARGE SCALE GENOMIC DNA]</scope>
    <source>
        <strain evidence="2">cv. PW_Plant_1</strain>
    </source>
</reference>
<sequence length="272" mass="30756">MKLSNQLTGIVNLVTLVLSIPIIGAGIWLASKHSTDCVKFLQWPVIFIGIFILLVSIAGFVGSCFRVAWLLWIYLLIMFLLIVLLFCFTVFAFVVTNNGAAHALAGKGYKEYRLSDFSSWLQKRVENKDNWRKIQSCLSDAQICSSLSEYKSQASFDKATLSPAQSGCCKPPSVCGYVFQNATMWISPLNLDIDTDCRTWNNNQSQLCFSCNSCRAGVLYNIKHDWRKVAAVNITVFIFLIVIYAVSCAAFRNARQEDHHNGYRKHRFEQGY</sequence>
<organism evidence="1 2">
    <name type="scientific">Diphasiastrum complanatum</name>
    <name type="common">Issler's clubmoss</name>
    <name type="synonym">Lycopodium complanatum</name>
    <dbReference type="NCBI Taxonomy" id="34168"/>
    <lineage>
        <taxon>Eukaryota</taxon>
        <taxon>Viridiplantae</taxon>
        <taxon>Streptophyta</taxon>
        <taxon>Embryophyta</taxon>
        <taxon>Tracheophyta</taxon>
        <taxon>Lycopodiopsida</taxon>
        <taxon>Lycopodiales</taxon>
        <taxon>Lycopodiaceae</taxon>
        <taxon>Lycopodioideae</taxon>
        <taxon>Diphasiastrum</taxon>
    </lineage>
</organism>
<keyword evidence="2" id="KW-1185">Reference proteome</keyword>
<evidence type="ECO:0000313" key="1">
    <source>
        <dbReference type="EMBL" id="KAJ7518159.1"/>
    </source>
</evidence>
<accession>A0ACC2AKT3</accession>
<dbReference type="EMBL" id="CM055112">
    <property type="protein sequence ID" value="KAJ7518159.1"/>
    <property type="molecule type" value="Genomic_DNA"/>
</dbReference>
<proteinExistence type="predicted"/>
<dbReference type="Proteomes" id="UP001162992">
    <property type="component" value="Chromosome 21"/>
</dbReference>
<protein>
    <submittedName>
        <fullName evidence="1">Uncharacterized protein</fullName>
    </submittedName>
</protein>
<comment type="caution">
    <text evidence="1">The sequence shown here is derived from an EMBL/GenBank/DDBJ whole genome shotgun (WGS) entry which is preliminary data.</text>
</comment>
<gene>
    <name evidence="1" type="ORF">O6H91_21G057300</name>
</gene>
<name>A0ACC2AKT3_DIPCM</name>